<reference evidence="1 2" key="1">
    <citation type="submission" date="2018-06" db="EMBL/GenBank/DDBJ databases">
        <title>Genomic Encyclopedia of Type Strains, Phase III (KMG-III): the genomes of soil and plant-associated and newly described type strains.</title>
        <authorList>
            <person name="Whitman W."/>
        </authorList>
    </citation>
    <scope>NUCLEOTIDE SEQUENCE [LARGE SCALE GENOMIC DNA]</scope>
    <source>
        <strain evidence="1 2">CECT 7377</strain>
    </source>
</reference>
<dbReference type="EMBL" id="QNSE01000007">
    <property type="protein sequence ID" value="RBP83243.1"/>
    <property type="molecule type" value="Genomic_DNA"/>
</dbReference>
<dbReference type="GO" id="GO:0000271">
    <property type="term" value="P:polysaccharide biosynthetic process"/>
    <property type="evidence" value="ECO:0007669"/>
    <property type="project" value="InterPro"/>
</dbReference>
<dbReference type="Pfam" id="PF05159">
    <property type="entry name" value="Capsule_synth"/>
    <property type="match status" value="1"/>
</dbReference>
<organism evidence="1 2">
    <name type="scientific">Marinomonas rhizomae</name>
    <dbReference type="NCBI Taxonomy" id="491948"/>
    <lineage>
        <taxon>Bacteria</taxon>
        <taxon>Pseudomonadati</taxon>
        <taxon>Pseudomonadota</taxon>
        <taxon>Gammaproteobacteria</taxon>
        <taxon>Oceanospirillales</taxon>
        <taxon>Oceanospirillaceae</taxon>
        <taxon>Marinomonas</taxon>
    </lineage>
</organism>
<dbReference type="OrthoDB" id="543755at2"/>
<name>A0A366J8G3_9GAMM</name>
<dbReference type="AlphaFoldDB" id="A0A366J8G3"/>
<gene>
    <name evidence="1" type="ORF">DFP80_107222</name>
</gene>
<keyword evidence="2" id="KW-1185">Reference proteome</keyword>
<protein>
    <submittedName>
        <fullName evidence="1">Capsular polysaccharide biosynthesis protein</fullName>
    </submittedName>
</protein>
<dbReference type="InterPro" id="IPR007833">
    <property type="entry name" value="Capsule_polysaccharide_synth"/>
</dbReference>
<sequence>MRLEKLLFDKKVVVLIDDFERYLFFRDVLGKCRTKNVVFLHATLYSFLYAKKDIKLNELSENILLRGESSPFISMLSIDEVKLGFRIGKKIRNRGLDSVFSDYDHILIFKGFQYAFYRLKEFLTEDKAVFFEIANFPKKFQWSVTGVNADSDHTLRVSEVNEKITDEKVESLRNLLFSYIPPHVSKKVSSKALESLLNKFGHILFKTIYPEPSFLAYAKVALYALISKRIIKKIVKKSRNNITENYCLFIAQVEHDSQTVFQSQEVGVSALKKAKKISEERNIKLIVRLHPAEKNLNNLLQTINYCNLNGIEINNAGSLLNVVKDSEFVMTINSTGGAHSILFDKEVINFGDAFYQGWTKYDVVKYYNYVLENSIY</sequence>
<evidence type="ECO:0000313" key="2">
    <source>
        <dbReference type="Proteomes" id="UP000252792"/>
    </source>
</evidence>
<proteinExistence type="predicted"/>
<accession>A0A366J8G3</accession>
<dbReference type="GO" id="GO:0015774">
    <property type="term" value="P:polysaccharide transport"/>
    <property type="evidence" value="ECO:0007669"/>
    <property type="project" value="InterPro"/>
</dbReference>
<dbReference type="RefSeq" id="WP_113916794.1">
    <property type="nucleotide sequence ID" value="NZ_QNSE01000007.1"/>
</dbReference>
<evidence type="ECO:0000313" key="1">
    <source>
        <dbReference type="EMBL" id="RBP83243.1"/>
    </source>
</evidence>
<dbReference type="Proteomes" id="UP000252792">
    <property type="component" value="Unassembled WGS sequence"/>
</dbReference>
<comment type="caution">
    <text evidence="1">The sequence shown here is derived from an EMBL/GenBank/DDBJ whole genome shotgun (WGS) entry which is preliminary data.</text>
</comment>